<dbReference type="InterPro" id="IPR039069">
    <property type="entry name" value="CE7"/>
</dbReference>
<keyword evidence="4" id="KW-1185">Reference proteome</keyword>
<evidence type="ECO:0000313" key="3">
    <source>
        <dbReference type="EMBL" id="MBL6280548.1"/>
    </source>
</evidence>
<dbReference type="Proteomes" id="UP000661193">
    <property type="component" value="Unassembled WGS sequence"/>
</dbReference>
<evidence type="ECO:0000256" key="1">
    <source>
        <dbReference type="SAM" id="MobiDB-lite"/>
    </source>
</evidence>
<evidence type="ECO:0000313" key="4">
    <source>
        <dbReference type="Proteomes" id="UP000661193"/>
    </source>
</evidence>
<dbReference type="InterPro" id="IPR008391">
    <property type="entry name" value="AXE1_dom"/>
</dbReference>
<sequence>MALGQLPRTQGGQEVRTVAGPEGVDDYWRSTVGAGGAVPVLLDVRPEPTDLRLLDTWDVTFAGFAGDPVRAWYTRPAGVDEPLPVVIEYIGYGRGRGTPHERLTWPVAGYAHLLMHARGQSGQYGVVHTADPPGSAPGRPAPVTPGQ</sequence>
<dbReference type="SUPFAM" id="SSF53474">
    <property type="entry name" value="alpha/beta-Hydrolases"/>
    <property type="match status" value="1"/>
</dbReference>
<dbReference type="InterPro" id="IPR029058">
    <property type="entry name" value="AB_hydrolase_fold"/>
</dbReference>
<reference evidence="3 4" key="1">
    <citation type="submission" date="2021-01" db="EMBL/GenBank/DDBJ databases">
        <title>Genome sequencing of Micromonospora fiedleri MG-37.</title>
        <authorList>
            <person name="Moreland P.E.J."/>
            <person name="Stach J.E.M."/>
        </authorList>
    </citation>
    <scope>NUCLEOTIDE SEQUENCE [LARGE SCALE GENOMIC DNA]</scope>
    <source>
        <strain evidence="3 4">MG-37</strain>
    </source>
</reference>
<proteinExistence type="predicted"/>
<dbReference type="PANTHER" id="PTHR40111">
    <property type="entry name" value="CEPHALOSPORIN-C DEACETYLASE"/>
    <property type="match status" value="1"/>
</dbReference>
<dbReference type="EMBL" id="JAETXL010000117">
    <property type="protein sequence ID" value="MBL6280548.1"/>
    <property type="molecule type" value="Genomic_DNA"/>
</dbReference>
<evidence type="ECO:0000259" key="2">
    <source>
        <dbReference type="Pfam" id="PF05448"/>
    </source>
</evidence>
<gene>
    <name evidence="3" type="ORF">JMF97_30915</name>
</gene>
<organism evidence="3 4">
    <name type="scientific">Micromonospora fiedleri</name>
    <dbReference type="NCBI Taxonomy" id="1157498"/>
    <lineage>
        <taxon>Bacteria</taxon>
        <taxon>Bacillati</taxon>
        <taxon>Actinomycetota</taxon>
        <taxon>Actinomycetes</taxon>
        <taxon>Micromonosporales</taxon>
        <taxon>Micromonosporaceae</taxon>
        <taxon>Micromonospora</taxon>
    </lineage>
</organism>
<accession>A0ABS1UVZ4</accession>
<feature type="region of interest" description="Disordered" evidence="1">
    <location>
        <begin position="128"/>
        <end position="147"/>
    </location>
</feature>
<dbReference type="PANTHER" id="PTHR40111:SF1">
    <property type="entry name" value="CEPHALOSPORIN-C DEACETYLASE"/>
    <property type="match status" value="1"/>
</dbReference>
<dbReference type="Gene3D" id="3.40.50.1820">
    <property type="entry name" value="alpha/beta hydrolase"/>
    <property type="match status" value="1"/>
</dbReference>
<dbReference type="Pfam" id="PF05448">
    <property type="entry name" value="AXE1"/>
    <property type="match status" value="1"/>
</dbReference>
<protein>
    <submittedName>
        <fullName evidence="3">Acetylxylan esterase</fullName>
    </submittedName>
</protein>
<comment type="caution">
    <text evidence="3">The sequence shown here is derived from an EMBL/GenBank/DDBJ whole genome shotgun (WGS) entry which is preliminary data.</text>
</comment>
<feature type="domain" description="Acetyl xylan esterase" evidence="2">
    <location>
        <begin position="19"/>
        <end position="123"/>
    </location>
</feature>
<feature type="non-terminal residue" evidence="3">
    <location>
        <position position="147"/>
    </location>
</feature>
<name>A0ABS1UVZ4_9ACTN</name>
<feature type="region of interest" description="Disordered" evidence="1">
    <location>
        <begin position="1"/>
        <end position="20"/>
    </location>
</feature>